<name>A0A3P7DNL7_SCHSO</name>
<reference evidence="2 3" key="1">
    <citation type="submission" date="2018-11" db="EMBL/GenBank/DDBJ databases">
        <authorList>
            <consortium name="Pathogen Informatics"/>
        </authorList>
    </citation>
    <scope>NUCLEOTIDE SEQUENCE [LARGE SCALE GENOMIC DNA]</scope>
    <source>
        <strain evidence="2 3">NST_G2</strain>
    </source>
</reference>
<evidence type="ECO:0000313" key="3">
    <source>
        <dbReference type="Proteomes" id="UP000275846"/>
    </source>
</evidence>
<dbReference type="AlphaFoldDB" id="A0A3P7DNL7"/>
<organism evidence="2 3">
    <name type="scientific">Schistocephalus solidus</name>
    <name type="common">Tapeworm</name>
    <dbReference type="NCBI Taxonomy" id="70667"/>
    <lineage>
        <taxon>Eukaryota</taxon>
        <taxon>Metazoa</taxon>
        <taxon>Spiralia</taxon>
        <taxon>Lophotrochozoa</taxon>
        <taxon>Platyhelminthes</taxon>
        <taxon>Cestoda</taxon>
        <taxon>Eucestoda</taxon>
        <taxon>Diphyllobothriidea</taxon>
        <taxon>Diphyllobothriidae</taxon>
        <taxon>Schistocephalus</taxon>
    </lineage>
</organism>
<proteinExistence type="predicted"/>
<feature type="region of interest" description="Disordered" evidence="1">
    <location>
        <begin position="87"/>
        <end position="106"/>
    </location>
</feature>
<keyword evidence="3" id="KW-1185">Reference proteome</keyword>
<evidence type="ECO:0000313" key="2">
    <source>
        <dbReference type="EMBL" id="VDM06177.1"/>
    </source>
</evidence>
<dbReference type="EMBL" id="UYSU01049378">
    <property type="protein sequence ID" value="VDM06177.1"/>
    <property type="molecule type" value="Genomic_DNA"/>
</dbReference>
<protein>
    <submittedName>
        <fullName evidence="2">Uncharacterized protein</fullName>
    </submittedName>
</protein>
<accession>A0A3P7DNL7</accession>
<gene>
    <name evidence="2" type="ORF">SSLN_LOCUS19791</name>
</gene>
<dbReference type="OrthoDB" id="8750428at2759"/>
<sequence>MPCIGNGSLKCLPYQLSMVGDLPTMVITGNWELGFDSEEGAWKIATTSKGGSRRENNSLVVRVVTTNTDSGLLLMLRVNSKSFHEDQLEGMSGASSHGNSSSNSVY</sequence>
<evidence type="ECO:0000256" key="1">
    <source>
        <dbReference type="SAM" id="MobiDB-lite"/>
    </source>
</evidence>
<dbReference type="Proteomes" id="UP000275846">
    <property type="component" value="Unassembled WGS sequence"/>
</dbReference>
<feature type="compositionally biased region" description="Low complexity" evidence="1">
    <location>
        <begin position="92"/>
        <end position="106"/>
    </location>
</feature>